<dbReference type="OrthoDB" id="484624at2"/>
<evidence type="ECO:0000256" key="1">
    <source>
        <dbReference type="ARBA" id="ARBA00004141"/>
    </source>
</evidence>
<protein>
    <submittedName>
        <fullName evidence="7">O-antigen ligase family protein</fullName>
    </submittedName>
</protein>
<keyword evidence="8" id="KW-1185">Reference proteome</keyword>
<gene>
    <name evidence="7" type="ORF">FJU08_03565</name>
</gene>
<dbReference type="Pfam" id="PF04932">
    <property type="entry name" value="Wzy_C"/>
    <property type="match status" value="1"/>
</dbReference>
<evidence type="ECO:0000313" key="8">
    <source>
        <dbReference type="Proteomes" id="UP000318801"/>
    </source>
</evidence>
<organism evidence="7 8">
    <name type="scientific">Martelella alba</name>
    <dbReference type="NCBI Taxonomy" id="2590451"/>
    <lineage>
        <taxon>Bacteria</taxon>
        <taxon>Pseudomonadati</taxon>
        <taxon>Pseudomonadota</taxon>
        <taxon>Alphaproteobacteria</taxon>
        <taxon>Hyphomicrobiales</taxon>
        <taxon>Aurantimonadaceae</taxon>
        <taxon>Martelella</taxon>
    </lineage>
</organism>
<proteinExistence type="predicted"/>
<feature type="transmembrane region" description="Helical" evidence="5">
    <location>
        <begin position="38"/>
        <end position="56"/>
    </location>
</feature>
<keyword evidence="3 5" id="KW-1133">Transmembrane helix</keyword>
<feature type="transmembrane region" description="Helical" evidence="5">
    <location>
        <begin position="342"/>
        <end position="363"/>
    </location>
</feature>
<keyword evidence="7" id="KW-0436">Ligase</keyword>
<sequence>MSVSFHARNIPEMLVYKTLVLTWLFYAFGALYVVGPVLGWLLLILALIALYFGAALRPSLRPAAPIPFVVWLWIAGMAVMLIALWGGHLQWGLGLKQTIKSSIGWAKGWALLALFPLAGVVLQIRREVLVRGQCVIGLTTLIVLPVLFVAPYIGLPERIFVSPLKAVGGPGPEYFSVYLYTLDPSTWTPRWQFYAPWSPFAGLLGIVMVAFALEEKHPFWKSCGIAAGIVMIVLTKSRMSLVGVVVCTVGPRMLPLVAKVFAWRLAAAFATLMAIFGGAVFSMIEGGIYAFKNARADSTRVREALQRIAYDRWSEAYWFGHGTVQPGPHLVEYMPIGSHHTWFGLLFVKGLTGFLALLIPLFVQTAIVLVDCVRHPRGRLPLSIVFVLIVLTFGENLEIEAYLMWPALLMLGIHAREIQANPINQSERRS</sequence>
<name>A0A506UCE2_9HYPH</name>
<evidence type="ECO:0000256" key="3">
    <source>
        <dbReference type="ARBA" id="ARBA00022989"/>
    </source>
</evidence>
<feature type="transmembrane region" description="Helical" evidence="5">
    <location>
        <begin position="266"/>
        <end position="291"/>
    </location>
</feature>
<evidence type="ECO:0000256" key="2">
    <source>
        <dbReference type="ARBA" id="ARBA00022692"/>
    </source>
</evidence>
<feature type="transmembrane region" description="Helical" evidence="5">
    <location>
        <begin position="103"/>
        <end position="122"/>
    </location>
</feature>
<feature type="transmembrane region" description="Helical" evidence="5">
    <location>
        <begin position="383"/>
        <end position="405"/>
    </location>
</feature>
<keyword evidence="4 5" id="KW-0472">Membrane</keyword>
<comment type="subcellular location">
    <subcellularLocation>
        <location evidence="1">Membrane</location>
        <topology evidence="1">Multi-pass membrane protein</topology>
    </subcellularLocation>
</comment>
<dbReference type="EMBL" id="VHLG01000002">
    <property type="protein sequence ID" value="TPW32102.1"/>
    <property type="molecule type" value="Genomic_DNA"/>
</dbReference>
<dbReference type="InterPro" id="IPR007016">
    <property type="entry name" value="O-antigen_ligase-rel_domated"/>
</dbReference>
<feature type="transmembrane region" description="Helical" evidence="5">
    <location>
        <begin position="14"/>
        <end position="32"/>
    </location>
</feature>
<feature type="transmembrane region" description="Helical" evidence="5">
    <location>
        <begin position="134"/>
        <end position="155"/>
    </location>
</feature>
<dbReference type="RefSeq" id="WP_141147614.1">
    <property type="nucleotide sequence ID" value="NZ_VHLG01000002.1"/>
</dbReference>
<accession>A0A506UCE2</accession>
<dbReference type="GO" id="GO:0016874">
    <property type="term" value="F:ligase activity"/>
    <property type="evidence" value="ECO:0007669"/>
    <property type="project" value="UniProtKB-KW"/>
</dbReference>
<comment type="caution">
    <text evidence="7">The sequence shown here is derived from an EMBL/GenBank/DDBJ whole genome shotgun (WGS) entry which is preliminary data.</text>
</comment>
<evidence type="ECO:0000259" key="6">
    <source>
        <dbReference type="Pfam" id="PF04932"/>
    </source>
</evidence>
<feature type="domain" description="O-antigen ligase-related" evidence="6">
    <location>
        <begin position="225"/>
        <end position="357"/>
    </location>
</feature>
<dbReference type="AlphaFoldDB" id="A0A506UCE2"/>
<dbReference type="GO" id="GO:0016020">
    <property type="term" value="C:membrane"/>
    <property type="evidence" value="ECO:0007669"/>
    <property type="project" value="UniProtKB-SubCell"/>
</dbReference>
<evidence type="ECO:0000256" key="4">
    <source>
        <dbReference type="ARBA" id="ARBA00023136"/>
    </source>
</evidence>
<feature type="transmembrane region" description="Helical" evidence="5">
    <location>
        <begin position="68"/>
        <end position="91"/>
    </location>
</feature>
<evidence type="ECO:0000256" key="5">
    <source>
        <dbReference type="SAM" id="Phobius"/>
    </source>
</evidence>
<keyword evidence="2 5" id="KW-0812">Transmembrane</keyword>
<dbReference type="Proteomes" id="UP000318801">
    <property type="component" value="Unassembled WGS sequence"/>
</dbReference>
<evidence type="ECO:0000313" key="7">
    <source>
        <dbReference type="EMBL" id="TPW32102.1"/>
    </source>
</evidence>
<feature type="transmembrane region" description="Helical" evidence="5">
    <location>
        <begin position="194"/>
        <end position="213"/>
    </location>
</feature>
<reference evidence="7 8" key="1">
    <citation type="submission" date="2019-06" db="EMBL/GenBank/DDBJ databases">
        <authorList>
            <person name="Li M."/>
        </authorList>
    </citation>
    <scope>NUCLEOTIDE SEQUENCE [LARGE SCALE GENOMIC DNA]</scope>
    <source>
        <strain evidence="7 8">BGMRC2036</strain>
    </source>
</reference>